<dbReference type="InterPro" id="IPR050313">
    <property type="entry name" value="Carb_Metab_HTH_regulators"/>
</dbReference>
<sequence>MREKAHPHFGGRQMDVSERRRGIVELAVREGYVEANRLAHELGVNISTVRRDLDVLASDGLLRRTHGGARPTAGLAVDVPYAQKVRERSTEKAAIGLRAAEDVRDGDTVMLDSGSTTYQVAVALRQKCLTVITNDLRIAKFVSTDPAARLLVTGGELLGSVFTLVGHHTTSFLESYAADWAFLGADAVDVRAGITNTNTFEVPIKRAMLAAAHKTVVVTDSTKFGLTALARVATLGEVDEIVTDGGLDAEVAETFGSQIVYARVGEA</sequence>
<evidence type="ECO:0000256" key="4">
    <source>
        <dbReference type="ARBA" id="ARBA00023163"/>
    </source>
</evidence>
<keyword evidence="8" id="KW-1185">Reference proteome</keyword>
<dbReference type="SUPFAM" id="SSF46785">
    <property type="entry name" value="Winged helix' DNA-binding domain"/>
    <property type="match status" value="1"/>
</dbReference>
<keyword evidence="4" id="KW-0804">Transcription</keyword>
<evidence type="ECO:0000313" key="7">
    <source>
        <dbReference type="EMBL" id="MFC5176205.1"/>
    </source>
</evidence>
<dbReference type="GO" id="GO:0003677">
    <property type="term" value="F:DNA binding"/>
    <property type="evidence" value="ECO:0007669"/>
    <property type="project" value="UniProtKB-KW"/>
</dbReference>
<dbReference type="Gene3D" id="3.40.50.1360">
    <property type="match status" value="1"/>
</dbReference>
<dbReference type="Proteomes" id="UP001596087">
    <property type="component" value="Unassembled WGS sequence"/>
</dbReference>
<dbReference type="PANTHER" id="PTHR30363:SF4">
    <property type="entry name" value="GLYCEROL-3-PHOSPHATE REGULON REPRESSOR"/>
    <property type="match status" value="1"/>
</dbReference>
<comment type="caution">
    <text evidence="7">The sequence shown here is derived from an EMBL/GenBank/DDBJ whole genome shotgun (WGS) entry which is preliminary data.</text>
</comment>
<dbReference type="SUPFAM" id="SSF100950">
    <property type="entry name" value="NagB/RpiA/CoA transferase-like"/>
    <property type="match status" value="1"/>
</dbReference>
<dbReference type="RefSeq" id="WP_378588222.1">
    <property type="nucleotide sequence ID" value="NZ_JBHSKD010000006.1"/>
</dbReference>
<name>A0ABW0BGJ5_9ACTN</name>
<dbReference type="InterPro" id="IPR001034">
    <property type="entry name" value="DeoR_HTH"/>
</dbReference>
<dbReference type="EMBL" id="JBHSKD010000006">
    <property type="protein sequence ID" value="MFC5176205.1"/>
    <property type="molecule type" value="Genomic_DNA"/>
</dbReference>
<evidence type="ECO:0000256" key="2">
    <source>
        <dbReference type="ARBA" id="ARBA00022491"/>
    </source>
</evidence>
<keyword evidence="3" id="KW-0805">Transcription regulation</keyword>
<dbReference type="SMART" id="SM00420">
    <property type="entry name" value="HTH_DEOR"/>
    <property type="match status" value="1"/>
</dbReference>
<evidence type="ECO:0000256" key="5">
    <source>
        <dbReference type="ARBA" id="ARBA00024937"/>
    </source>
</evidence>
<dbReference type="PANTHER" id="PTHR30363">
    <property type="entry name" value="HTH-TYPE TRANSCRIPTIONAL REGULATOR SRLR-RELATED"/>
    <property type="match status" value="1"/>
</dbReference>
<dbReference type="PRINTS" id="PR00037">
    <property type="entry name" value="HTHLACR"/>
</dbReference>
<evidence type="ECO:0000313" key="8">
    <source>
        <dbReference type="Proteomes" id="UP001596087"/>
    </source>
</evidence>
<dbReference type="PROSITE" id="PS51000">
    <property type="entry name" value="HTH_DEOR_2"/>
    <property type="match status" value="1"/>
</dbReference>
<keyword evidence="2" id="KW-0678">Repressor</keyword>
<dbReference type="Pfam" id="PF00455">
    <property type="entry name" value="DeoRC"/>
    <property type="match status" value="1"/>
</dbReference>
<comment type="function">
    <text evidence="5">Repressor of the lactose catabolism operon. Galactose-6-phosphate is the inducer.</text>
</comment>
<reference evidence="8" key="1">
    <citation type="journal article" date="2019" name="Int. J. Syst. Evol. Microbiol.">
        <title>The Global Catalogue of Microorganisms (GCM) 10K type strain sequencing project: providing services to taxonomists for standard genome sequencing and annotation.</title>
        <authorList>
            <consortium name="The Broad Institute Genomics Platform"/>
            <consortium name="The Broad Institute Genome Sequencing Center for Infectious Disease"/>
            <person name="Wu L."/>
            <person name="Ma J."/>
        </authorList>
    </citation>
    <scope>NUCLEOTIDE SEQUENCE [LARGE SCALE GENOMIC DNA]</scope>
    <source>
        <strain evidence="8">DFY41</strain>
    </source>
</reference>
<dbReference type="InterPro" id="IPR037171">
    <property type="entry name" value="NagB/RpiA_transferase-like"/>
</dbReference>
<proteinExistence type="predicted"/>
<dbReference type="InterPro" id="IPR014036">
    <property type="entry name" value="DeoR-like_C"/>
</dbReference>
<evidence type="ECO:0000256" key="3">
    <source>
        <dbReference type="ARBA" id="ARBA00023015"/>
    </source>
</evidence>
<evidence type="ECO:0000256" key="1">
    <source>
        <dbReference type="ARBA" id="ARBA00021390"/>
    </source>
</evidence>
<dbReference type="SMART" id="SM01134">
    <property type="entry name" value="DeoRC"/>
    <property type="match status" value="1"/>
</dbReference>
<keyword evidence="7" id="KW-0238">DNA-binding</keyword>
<evidence type="ECO:0000259" key="6">
    <source>
        <dbReference type="PROSITE" id="PS51000"/>
    </source>
</evidence>
<dbReference type="InterPro" id="IPR036390">
    <property type="entry name" value="WH_DNA-bd_sf"/>
</dbReference>
<protein>
    <recommendedName>
        <fullName evidence="1">Lactose phosphotransferase system repressor</fullName>
    </recommendedName>
</protein>
<organism evidence="7 8">
    <name type="scientific">Nocardioides taihuensis</name>
    <dbReference type="NCBI Taxonomy" id="1835606"/>
    <lineage>
        <taxon>Bacteria</taxon>
        <taxon>Bacillati</taxon>
        <taxon>Actinomycetota</taxon>
        <taxon>Actinomycetes</taxon>
        <taxon>Propionibacteriales</taxon>
        <taxon>Nocardioidaceae</taxon>
        <taxon>Nocardioides</taxon>
    </lineage>
</organism>
<dbReference type="Pfam" id="PF08220">
    <property type="entry name" value="HTH_DeoR"/>
    <property type="match status" value="1"/>
</dbReference>
<feature type="domain" description="HTH deoR-type" evidence="6">
    <location>
        <begin position="16"/>
        <end position="71"/>
    </location>
</feature>
<accession>A0ABW0BGJ5</accession>
<gene>
    <name evidence="7" type="ORF">ACFPGP_05950</name>
</gene>